<organism evidence="1 2">
    <name type="scientific">Melia azedarach</name>
    <name type="common">Chinaberry tree</name>
    <dbReference type="NCBI Taxonomy" id="155640"/>
    <lineage>
        <taxon>Eukaryota</taxon>
        <taxon>Viridiplantae</taxon>
        <taxon>Streptophyta</taxon>
        <taxon>Embryophyta</taxon>
        <taxon>Tracheophyta</taxon>
        <taxon>Spermatophyta</taxon>
        <taxon>Magnoliopsida</taxon>
        <taxon>eudicotyledons</taxon>
        <taxon>Gunneridae</taxon>
        <taxon>Pentapetalae</taxon>
        <taxon>rosids</taxon>
        <taxon>malvids</taxon>
        <taxon>Sapindales</taxon>
        <taxon>Meliaceae</taxon>
        <taxon>Melia</taxon>
    </lineage>
</organism>
<gene>
    <name evidence="1" type="ORF">OWV82_020827</name>
</gene>
<proteinExistence type="predicted"/>
<sequence length="343" mass="39424">MTKREMKDTIFELDSLLQPAFIRILKMGTGVPNGSVFGDENHDGMENHNQLKITPENELQENAGPTNMDPMNNMSTLCLPDERRSAEKVIASESPENQDATLAIINKEDSLFTISLSSQLGAPIFHLRKKLLVLDLNGLLADIVSPPPKDYKADINIARRAVFKRPFYLEFLWFCFERFEVGVWSSRNKKNVERVVDFLLGDMKHKLLFCWVGFNTLENKHKALVFKELKKIWHMNEPNPHWKKGDYNESNTLLLDDSPYKALLNPPHTAIFPYSYKFQDRTDNSLGAGGDLRVYLERLVEAENVQKFVEQHPFGQNAITNRSESWDFYLQVLNTLCISRASV</sequence>
<comment type="caution">
    <text evidence="1">The sequence shown here is derived from an EMBL/GenBank/DDBJ whole genome shotgun (WGS) entry which is preliminary data.</text>
</comment>
<dbReference type="EMBL" id="CM051404">
    <property type="protein sequence ID" value="KAJ4707283.1"/>
    <property type="molecule type" value="Genomic_DNA"/>
</dbReference>
<dbReference type="Proteomes" id="UP001164539">
    <property type="component" value="Chromosome 11"/>
</dbReference>
<keyword evidence="2" id="KW-1185">Reference proteome</keyword>
<name>A0ACC1X832_MELAZ</name>
<accession>A0ACC1X832</accession>
<evidence type="ECO:0000313" key="1">
    <source>
        <dbReference type="EMBL" id="KAJ4707283.1"/>
    </source>
</evidence>
<reference evidence="1 2" key="1">
    <citation type="journal article" date="2023" name="Science">
        <title>Complex scaffold remodeling in plant triterpene biosynthesis.</title>
        <authorList>
            <person name="De La Pena R."/>
            <person name="Hodgson H."/>
            <person name="Liu J.C."/>
            <person name="Stephenson M.J."/>
            <person name="Martin A.C."/>
            <person name="Owen C."/>
            <person name="Harkess A."/>
            <person name="Leebens-Mack J."/>
            <person name="Jimenez L.E."/>
            <person name="Osbourn A."/>
            <person name="Sattely E.S."/>
        </authorList>
    </citation>
    <scope>NUCLEOTIDE SEQUENCE [LARGE SCALE GENOMIC DNA]</scope>
    <source>
        <strain evidence="2">cv. JPN11</strain>
        <tissue evidence="1">Leaf</tissue>
    </source>
</reference>
<evidence type="ECO:0000313" key="2">
    <source>
        <dbReference type="Proteomes" id="UP001164539"/>
    </source>
</evidence>
<protein>
    <submittedName>
        <fullName evidence="1">NLI interacting factor-like phosphatase</fullName>
    </submittedName>
</protein>